<dbReference type="Proteomes" id="UP000825009">
    <property type="component" value="Chromosome"/>
</dbReference>
<dbReference type="AlphaFoldDB" id="A0A8F6YD40"/>
<dbReference type="Pfam" id="PF04390">
    <property type="entry name" value="LptE"/>
    <property type="match status" value="1"/>
</dbReference>
<evidence type="ECO:0008006" key="3">
    <source>
        <dbReference type="Google" id="ProtNLM"/>
    </source>
</evidence>
<dbReference type="KEGG" id="gce:KYE46_00715"/>
<sequence>MSLFDRRSLMLTLATLPLAACNFQPVYGPGGSGEIIRNQIRVAEPDTRLEFELVARLEDRIGTGSRYLLDYEITRSSRDLAIDADEVINRINLVGTLAFTLRDAATGRSLQTGEVATFTAYATTASPVATESARRDAEDRLAVALADQLVTRLIAGAPSW</sequence>
<protein>
    <recommendedName>
        <fullName evidence="3">LPS-assembly lipoprotein</fullName>
    </recommendedName>
</protein>
<organism evidence="1 2">
    <name type="scientific">Gymnodinialimonas ceratoperidinii</name>
    <dbReference type="NCBI Taxonomy" id="2856823"/>
    <lineage>
        <taxon>Bacteria</taxon>
        <taxon>Pseudomonadati</taxon>
        <taxon>Pseudomonadota</taxon>
        <taxon>Alphaproteobacteria</taxon>
        <taxon>Rhodobacterales</taxon>
        <taxon>Paracoccaceae</taxon>
        <taxon>Gymnodinialimonas</taxon>
    </lineage>
</organism>
<dbReference type="RefSeq" id="WP_219002739.1">
    <property type="nucleotide sequence ID" value="NZ_CP079194.1"/>
</dbReference>
<gene>
    <name evidence="1" type="ORF">KYE46_00715</name>
</gene>
<keyword evidence="2" id="KW-1185">Reference proteome</keyword>
<dbReference type="InterPro" id="IPR007485">
    <property type="entry name" value="LPS_assembly_LptE"/>
</dbReference>
<proteinExistence type="predicted"/>
<accession>A0A8F6YD40</accession>
<reference evidence="1 2" key="1">
    <citation type="submission" date="2021-07" db="EMBL/GenBank/DDBJ databases">
        <title>A novel Jannaschia species isolated from marine dinoflagellate Ceratoperidinium margalefii.</title>
        <authorList>
            <person name="Jiang Y."/>
            <person name="Li Z."/>
        </authorList>
    </citation>
    <scope>NUCLEOTIDE SEQUENCE [LARGE SCALE GENOMIC DNA]</scope>
    <source>
        <strain evidence="1 2">J12C1-MA-4</strain>
    </source>
</reference>
<dbReference type="GO" id="GO:0043165">
    <property type="term" value="P:Gram-negative-bacterium-type cell outer membrane assembly"/>
    <property type="evidence" value="ECO:0007669"/>
    <property type="project" value="InterPro"/>
</dbReference>
<name>A0A8F6YD40_9RHOB</name>
<dbReference type="EMBL" id="CP079194">
    <property type="protein sequence ID" value="QXT39817.1"/>
    <property type="molecule type" value="Genomic_DNA"/>
</dbReference>
<evidence type="ECO:0000313" key="1">
    <source>
        <dbReference type="EMBL" id="QXT39817.1"/>
    </source>
</evidence>
<evidence type="ECO:0000313" key="2">
    <source>
        <dbReference type="Proteomes" id="UP000825009"/>
    </source>
</evidence>
<dbReference type="GO" id="GO:0019867">
    <property type="term" value="C:outer membrane"/>
    <property type="evidence" value="ECO:0007669"/>
    <property type="project" value="InterPro"/>
</dbReference>